<comment type="similarity">
    <text evidence="2">Belongs to the histone-like Alba family.</text>
</comment>
<evidence type="ECO:0000259" key="5">
    <source>
        <dbReference type="Pfam" id="PF01918"/>
    </source>
</evidence>
<dbReference type="InterPro" id="IPR036882">
    <property type="entry name" value="Alba-like_dom_sf"/>
</dbReference>
<accession>A0A1X2GVN3</accession>
<dbReference type="GO" id="GO:0005634">
    <property type="term" value="C:nucleus"/>
    <property type="evidence" value="ECO:0007669"/>
    <property type="project" value="UniProtKB-SubCell"/>
</dbReference>
<dbReference type="OrthoDB" id="424402at2759"/>
<dbReference type="GO" id="GO:0003676">
    <property type="term" value="F:nucleic acid binding"/>
    <property type="evidence" value="ECO:0007669"/>
    <property type="project" value="InterPro"/>
</dbReference>
<keyword evidence="7" id="KW-1185">Reference proteome</keyword>
<reference evidence="6 7" key="1">
    <citation type="submission" date="2016-07" db="EMBL/GenBank/DDBJ databases">
        <title>Pervasive Adenine N6-methylation of Active Genes in Fungi.</title>
        <authorList>
            <consortium name="DOE Joint Genome Institute"/>
            <person name="Mondo S.J."/>
            <person name="Dannebaum R.O."/>
            <person name="Kuo R.C."/>
            <person name="Labutti K."/>
            <person name="Haridas S."/>
            <person name="Kuo A."/>
            <person name="Salamov A."/>
            <person name="Ahrendt S.R."/>
            <person name="Lipzen A."/>
            <person name="Sullivan W."/>
            <person name="Andreopoulos W.B."/>
            <person name="Clum A."/>
            <person name="Lindquist E."/>
            <person name="Daum C."/>
            <person name="Ramamoorthy G.K."/>
            <person name="Gryganskyi A."/>
            <person name="Culley D."/>
            <person name="Magnuson J.K."/>
            <person name="James T.Y."/>
            <person name="O'Malley M.A."/>
            <person name="Stajich J.E."/>
            <person name="Spatafora J.W."/>
            <person name="Visel A."/>
            <person name="Grigoriev I.V."/>
        </authorList>
    </citation>
    <scope>NUCLEOTIDE SEQUENCE [LARGE SCALE GENOMIC DNA]</scope>
    <source>
        <strain evidence="6 7">NRRL 3301</strain>
    </source>
</reference>
<evidence type="ECO:0000313" key="7">
    <source>
        <dbReference type="Proteomes" id="UP000242146"/>
    </source>
</evidence>
<dbReference type="SUPFAM" id="SSF82704">
    <property type="entry name" value="AlbA-like"/>
    <property type="match status" value="1"/>
</dbReference>
<feature type="region of interest" description="Disordered" evidence="4">
    <location>
        <begin position="1"/>
        <end position="22"/>
    </location>
</feature>
<organism evidence="6 7">
    <name type="scientific">Hesseltinella vesiculosa</name>
    <dbReference type="NCBI Taxonomy" id="101127"/>
    <lineage>
        <taxon>Eukaryota</taxon>
        <taxon>Fungi</taxon>
        <taxon>Fungi incertae sedis</taxon>
        <taxon>Mucoromycota</taxon>
        <taxon>Mucoromycotina</taxon>
        <taxon>Mucoromycetes</taxon>
        <taxon>Mucorales</taxon>
        <taxon>Cunninghamellaceae</taxon>
        <taxon>Hesseltinella</taxon>
    </lineage>
</organism>
<feature type="domain" description="DNA/RNA-binding protein Alba-like" evidence="5">
    <location>
        <begin position="21"/>
        <end position="83"/>
    </location>
</feature>
<keyword evidence="3" id="KW-0539">Nucleus</keyword>
<dbReference type="Proteomes" id="UP000242146">
    <property type="component" value="Unassembled WGS sequence"/>
</dbReference>
<dbReference type="AlphaFoldDB" id="A0A1X2GVN3"/>
<dbReference type="InterPro" id="IPR002775">
    <property type="entry name" value="DNA/RNA-bd_Alba-like"/>
</dbReference>
<dbReference type="STRING" id="101127.A0A1X2GVN3"/>
<dbReference type="Pfam" id="PF01918">
    <property type="entry name" value="Alba"/>
    <property type="match status" value="1"/>
</dbReference>
<proteinExistence type="inferred from homology"/>
<dbReference type="Gene3D" id="3.30.110.20">
    <property type="entry name" value="Alba-like domain"/>
    <property type="match status" value="1"/>
</dbReference>
<sequence>MDQYRKSGPVDPPTSSPAADNELRVTMSKSINQLVEQGLKKLDSYNSVVIVSKGKAINRGITVVEIIKRRKDGKLHQYNQMGIVTASEQWSPVNEDDLDRQVYPSLSSPTCCH</sequence>
<comment type="caution">
    <text evidence="6">The sequence shown here is derived from an EMBL/GenBank/DDBJ whole genome shotgun (WGS) entry which is preliminary data.</text>
</comment>
<evidence type="ECO:0000256" key="1">
    <source>
        <dbReference type="ARBA" id="ARBA00004123"/>
    </source>
</evidence>
<gene>
    <name evidence="6" type="ORF">DM01DRAFT_326070</name>
</gene>
<protein>
    <recommendedName>
        <fullName evidence="5">DNA/RNA-binding protein Alba-like domain-containing protein</fullName>
    </recommendedName>
</protein>
<dbReference type="InterPro" id="IPR051958">
    <property type="entry name" value="Alba-like_NAB"/>
</dbReference>
<dbReference type="EMBL" id="MCGT01000002">
    <property type="protein sequence ID" value="ORX62094.1"/>
    <property type="molecule type" value="Genomic_DNA"/>
</dbReference>
<comment type="subcellular location">
    <subcellularLocation>
        <location evidence="1">Nucleus</location>
    </subcellularLocation>
</comment>
<evidence type="ECO:0000313" key="6">
    <source>
        <dbReference type="EMBL" id="ORX62094.1"/>
    </source>
</evidence>
<name>A0A1X2GVN3_9FUNG</name>
<evidence type="ECO:0000256" key="2">
    <source>
        <dbReference type="ARBA" id="ARBA00008018"/>
    </source>
</evidence>
<evidence type="ECO:0000256" key="3">
    <source>
        <dbReference type="ARBA" id="ARBA00023242"/>
    </source>
</evidence>
<dbReference type="PANTHER" id="PTHR13516">
    <property type="entry name" value="RIBONUCLEASE P SUBUNIT P25"/>
    <property type="match status" value="1"/>
</dbReference>
<evidence type="ECO:0000256" key="4">
    <source>
        <dbReference type="SAM" id="MobiDB-lite"/>
    </source>
</evidence>